<dbReference type="RefSeq" id="XP_033522134.1">
    <property type="nucleotide sequence ID" value="XM_033673270.1"/>
</dbReference>
<keyword evidence="2" id="KW-1185">Reference proteome</keyword>
<accession>A0A6A6A985</accession>
<reference evidence="1" key="1">
    <citation type="journal article" date="2020" name="Stud. Mycol.">
        <title>101 Dothideomycetes genomes: a test case for predicting lifestyles and emergence of pathogens.</title>
        <authorList>
            <person name="Haridas S."/>
            <person name="Albert R."/>
            <person name="Binder M."/>
            <person name="Bloem J."/>
            <person name="Labutti K."/>
            <person name="Salamov A."/>
            <person name="Andreopoulos B."/>
            <person name="Baker S."/>
            <person name="Barry K."/>
            <person name="Bills G."/>
            <person name="Bluhm B."/>
            <person name="Cannon C."/>
            <person name="Castanera R."/>
            <person name="Culley D."/>
            <person name="Daum C."/>
            <person name="Ezra D."/>
            <person name="Gonzalez J."/>
            <person name="Henrissat B."/>
            <person name="Kuo A."/>
            <person name="Liang C."/>
            <person name="Lipzen A."/>
            <person name="Lutzoni F."/>
            <person name="Magnuson J."/>
            <person name="Mondo S."/>
            <person name="Nolan M."/>
            <person name="Ohm R."/>
            <person name="Pangilinan J."/>
            <person name="Park H.-J."/>
            <person name="Ramirez L."/>
            <person name="Alfaro M."/>
            <person name="Sun H."/>
            <person name="Tritt A."/>
            <person name="Yoshinaga Y."/>
            <person name="Zwiers L.-H."/>
            <person name="Turgeon B."/>
            <person name="Goodwin S."/>
            <person name="Spatafora J."/>
            <person name="Crous P."/>
            <person name="Grigoriev I."/>
        </authorList>
    </citation>
    <scope>NUCLEOTIDE SEQUENCE</scope>
    <source>
        <strain evidence="1">CBS 119687</strain>
    </source>
</reference>
<evidence type="ECO:0000313" key="2">
    <source>
        <dbReference type="Proteomes" id="UP000799771"/>
    </source>
</evidence>
<organism evidence="1 2">
    <name type="scientific">Dothidotthia symphoricarpi CBS 119687</name>
    <dbReference type="NCBI Taxonomy" id="1392245"/>
    <lineage>
        <taxon>Eukaryota</taxon>
        <taxon>Fungi</taxon>
        <taxon>Dikarya</taxon>
        <taxon>Ascomycota</taxon>
        <taxon>Pezizomycotina</taxon>
        <taxon>Dothideomycetes</taxon>
        <taxon>Pleosporomycetidae</taxon>
        <taxon>Pleosporales</taxon>
        <taxon>Dothidotthiaceae</taxon>
        <taxon>Dothidotthia</taxon>
    </lineage>
</organism>
<gene>
    <name evidence="1" type="ORF">P153DRAFT_54625</name>
</gene>
<dbReference type="EMBL" id="ML977510">
    <property type="protein sequence ID" value="KAF2127745.1"/>
    <property type="molecule type" value="Genomic_DNA"/>
</dbReference>
<dbReference type="Proteomes" id="UP000799771">
    <property type="component" value="Unassembled WGS sequence"/>
</dbReference>
<sequence>MEVRNVILMTLSTTTASTVSTKPTLAVLSFSRYKDSLSRKDQQMRKYCHLQSRRNLLSSSNPADTFTLPTPKASPRVHNIIVIPPTASSNRLTLVFGLPASTTLRIVAGYSRSLQIALPLPSCKLTR</sequence>
<protein>
    <submittedName>
        <fullName evidence="1">Uncharacterized protein</fullName>
    </submittedName>
</protein>
<evidence type="ECO:0000313" key="1">
    <source>
        <dbReference type="EMBL" id="KAF2127745.1"/>
    </source>
</evidence>
<dbReference type="AlphaFoldDB" id="A0A6A6A985"/>
<proteinExistence type="predicted"/>
<name>A0A6A6A985_9PLEO</name>
<dbReference type="GeneID" id="54413702"/>